<dbReference type="PANTHER" id="PTHR38690">
    <property type="entry name" value="PROTEASE-RELATED"/>
    <property type="match status" value="1"/>
</dbReference>
<dbReference type="PANTHER" id="PTHR38690:SF1">
    <property type="entry name" value="PROTEASE"/>
    <property type="match status" value="1"/>
</dbReference>
<evidence type="ECO:0000259" key="2">
    <source>
        <dbReference type="Pfam" id="PF13116"/>
    </source>
</evidence>
<dbReference type="Proteomes" id="UP000320404">
    <property type="component" value="Unassembled WGS sequence"/>
</dbReference>
<gene>
    <name evidence="3" type="ORF">EVA69_06055</name>
</gene>
<feature type="compositionally biased region" description="Acidic residues" evidence="1">
    <location>
        <begin position="45"/>
        <end position="62"/>
    </location>
</feature>
<name>A0A520RVR5_9GAMM</name>
<dbReference type="EMBL" id="SHAH01000105">
    <property type="protein sequence ID" value="RZO74322.1"/>
    <property type="molecule type" value="Genomic_DNA"/>
</dbReference>
<organism evidence="3 4">
    <name type="scientific">OM182 bacterium</name>
    <dbReference type="NCBI Taxonomy" id="2510334"/>
    <lineage>
        <taxon>Bacteria</taxon>
        <taxon>Pseudomonadati</taxon>
        <taxon>Pseudomonadota</taxon>
        <taxon>Gammaproteobacteria</taxon>
        <taxon>OMG group</taxon>
        <taxon>OM182 clade</taxon>
    </lineage>
</organism>
<dbReference type="InterPro" id="IPR011836">
    <property type="entry name" value="YhdP"/>
</dbReference>
<dbReference type="Pfam" id="PF13116">
    <property type="entry name" value="YhdP"/>
    <property type="match status" value="1"/>
</dbReference>
<dbReference type="InterPro" id="IPR025263">
    <property type="entry name" value="YhdP_central"/>
</dbReference>
<proteinExistence type="predicted"/>
<accession>A0A520RVR5</accession>
<evidence type="ECO:0000256" key="1">
    <source>
        <dbReference type="SAM" id="MobiDB-lite"/>
    </source>
</evidence>
<feature type="domain" description="YhdP central" evidence="2">
    <location>
        <begin position="8"/>
        <end position="367"/>
    </location>
</feature>
<protein>
    <recommendedName>
        <fullName evidence="2">YhdP central domain-containing protein</fullName>
    </recommendedName>
</protein>
<dbReference type="AlphaFoldDB" id="A0A520RVR5"/>
<comment type="caution">
    <text evidence="3">The sequence shown here is derived from an EMBL/GenBank/DDBJ whole genome shotgun (WGS) entry which is preliminary data.</text>
</comment>
<evidence type="ECO:0000313" key="3">
    <source>
        <dbReference type="EMBL" id="RZO74322.1"/>
    </source>
</evidence>
<evidence type="ECO:0000313" key="4">
    <source>
        <dbReference type="Proteomes" id="UP000320404"/>
    </source>
</evidence>
<reference evidence="3 4" key="1">
    <citation type="submission" date="2019-02" db="EMBL/GenBank/DDBJ databases">
        <title>Prokaryotic population dynamics and viral predation in marine succession experiment using metagenomics: the confinement effect.</title>
        <authorList>
            <person name="Haro-Moreno J.M."/>
            <person name="Rodriguez-Valera F."/>
            <person name="Lopez-Perez M."/>
        </authorList>
    </citation>
    <scope>NUCLEOTIDE SEQUENCE [LARGE SCALE GENOMIC DNA]</scope>
    <source>
        <strain evidence="3">MED-G158</strain>
    </source>
</reference>
<feature type="region of interest" description="Disordered" evidence="1">
    <location>
        <begin position="43"/>
        <end position="89"/>
    </location>
</feature>
<sequence length="388" mass="42575">MEPSSAAAGWLTWVSSDAVQGEVVIPYDNDYYLQVDLEYLRLPGDEEEEAESADVEAGETEAVEQTSAAIAATDQGRGRDEDEEREDPLIGLDPRELPLMLFETDEFDIGDRQFGSWAFTLTPTGVGAEFHDINFDFRGLRLGRDEPDEAFEYLEPHFSWFYDGIEHNSELTGVLVAGDISGVLEANGYAPSVESDRAVFVTELRWPGTPAFFSSEHLSGRIDMRVDDGRFLRDSGTGGALRLVSFINLTAVFQRLRFSDDLLRSGLAFDEITGNLDLDDGLLTIEDRLVISGPSSLYQITGEVDLGEESINGEMFVTLPVSNNLPWIGLLTANIPLAVGAYLFDRIFGDQVDSLSSAVYTLSGPIEGLEPEFKQAFGSPDTAPALPQ</sequence>